<accession>A0A1G5RS72</accession>
<keyword evidence="7" id="KW-1185">Reference proteome</keyword>
<dbReference type="PANTHER" id="PTHR33867">
    <property type="entry name" value="RIBOSOME MATURATION FACTOR RIMP"/>
    <property type="match status" value="1"/>
</dbReference>
<organism evidence="6 7">
    <name type="scientific">Acidaminobacter hydrogenoformans DSM 2784</name>
    <dbReference type="NCBI Taxonomy" id="1120920"/>
    <lineage>
        <taxon>Bacteria</taxon>
        <taxon>Bacillati</taxon>
        <taxon>Bacillota</taxon>
        <taxon>Clostridia</taxon>
        <taxon>Peptostreptococcales</taxon>
        <taxon>Acidaminobacteraceae</taxon>
        <taxon>Acidaminobacter</taxon>
    </lineage>
</organism>
<evidence type="ECO:0000256" key="3">
    <source>
        <dbReference type="HAMAP-Rule" id="MF_01077"/>
    </source>
</evidence>
<evidence type="ECO:0000259" key="4">
    <source>
        <dbReference type="Pfam" id="PF02576"/>
    </source>
</evidence>
<evidence type="ECO:0000313" key="6">
    <source>
        <dbReference type="EMBL" id="SCZ76857.1"/>
    </source>
</evidence>
<protein>
    <recommendedName>
        <fullName evidence="3">Ribosome maturation factor RimP</fullName>
    </recommendedName>
</protein>
<dbReference type="AlphaFoldDB" id="A0A1G5RS72"/>
<name>A0A1G5RS72_9FIRM</name>
<comment type="function">
    <text evidence="3">Required for maturation of 30S ribosomal subunits.</text>
</comment>
<dbReference type="GO" id="GO:0005829">
    <property type="term" value="C:cytosol"/>
    <property type="evidence" value="ECO:0007669"/>
    <property type="project" value="TreeGrafter"/>
</dbReference>
<dbReference type="InterPro" id="IPR003728">
    <property type="entry name" value="Ribosome_maturation_RimP"/>
</dbReference>
<dbReference type="FunFam" id="3.30.300.70:FF:000001">
    <property type="entry name" value="Ribosome maturation factor RimP"/>
    <property type="match status" value="1"/>
</dbReference>
<dbReference type="HAMAP" id="MF_01077">
    <property type="entry name" value="RimP"/>
    <property type="match status" value="1"/>
</dbReference>
<dbReference type="Gene3D" id="2.30.30.180">
    <property type="entry name" value="Ribosome maturation factor RimP, C-terminal domain"/>
    <property type="match status" value="1"/>
</dbReference>
<dbReference type="InterPro" id="IPR035956">
    <property type="entry name" value="RimP_N_sf"/>
</dbReference>
<dbReference type="Proteomes" id="UP000199208">
    <property type="component" value="Unassembled WGS sequence"/>
</dbReference>
<keyword evidence="2 3" id="KW-0690">Ribosome biogenesis</keyword>
<dbReference type="Pfam" id="PF17384">
    <property type="entry name" value="DUF150_C"/>
    <property type="match status" value="1"/>
</dbReference>
<dbReference type="GO" id="GO:0006412">
    <property type="term" value="P:translation"/>
    <property type="evidence" value="ECO:0007669"/>
    <property type="project" value="TreeGrafter"/>
</dbReference>
<evidence type="ECO:0000256" key="1">
    <source>
        <dbReference type="ARBA" id="ARBA00022490"/>
    </source>
</evidence>
<feature type="domain" description="Ribosome maturation factor RimP N-terminal" evidence="4">
    <location>
        <begin position="13"/>
        <end position="85"/>
    </location>
</feature>
<dbReference type="InterPro" id="IPR028989">
    <property type="entry name" value="RimP_N"/>
</dbReference>
<dbReference type="Pfam" id="PF02576">
    <property type="entry name" value="RimP_N"/>
    <property type="match status" value="1"/>
</dbReference>
<dbReference type="PANTHER" id="PTHR33867:SF1">
    <property type="entry name" value="RIBOSOME MATURATION FACTOR RIMP"/>
    <property type="match status" value="1"/>
</dbReference>
<keyword evidence="1 3" id="KW-0963">Cytoplasm</keyword>
<dbReference type="RefSeq" id="WP_170829236.1">
    <property type="nucleotide sequence ID" value="NZ_FMWL01000002.1"/>
</dbReference>
<evidence type="ECO:0000259" key="5">
    <source>
        <dbReference type="Pfam" id="PF17384"/>
    </source>
</evidence>
<reference evidence="6 7" key="1">
    <citation type="submission" date="2016-10" db="EMBL/GenBank/DDBJ databases">
        <authorList>
            <person name="de Groot N.N."/>
        </authorList>
    </citation>
    <scope>NUCLEOTIDE SEQUENCE [LARGE SCALE GENOMIC DNA]</scope>
    <source>
        <strain evidence="6 7">DSM 2784</strain>
    </source>
</reference>
<dbReference type="Gene3D" id="3.30.300.70">
    <property type="entry name" value="RimP-like superfamily, N-terminal"/>
    <property type="match status" value="1"/>
</dbReference>
<evidence type="ECO:0000256" key="2">
    <source>
        <dbReference type="ARBA" id="ARBA00022517"/>
    </source>
</evidence>
<dbReference type="SUPFAM" id="SSF74942">
    <property type="entry name" value="YhbC-like, C-terminal domain"/>
    <property type="match status" value="1"/>
</dbReference>
<gene>
    <name evidence="3" type="primary">rimP</name>
    <name evidence="6" type="ORF">SAMN03080599_00441</name>
</gene>
<dbReference type="EMBL" id="FMWL01000002">
    <property type="protein sequence ID" value="SCZ76857.1"/>
    <property type="molecule type" value="Genomic_DNA"/>
</dbReference>
<dbReference type="SUPFAM" id="SSF75420">
    <property type="entry name" value="YhbC-like, N-terminal domain"/>
    <property type="match status" value="1"/>
</dbReference>
<feature type="domain" description="Ribosome maturation factor RimP C-terminal" evidence="5">
    <location>
        <begin position="88"/>
        <end position="153"/>
    </location>
</feature>
<dbReference type="STRING" id="1120920.SAMN03080599_00441"/>
<proteinExistence type="inferred from homology"/>
<dbReference type="InterPro" id="IPR028998">
    <property type="entry name" value="RimP_C"/>
</dbReference>
<evidence type="ECO:0000313" key="7">
    <source>
        <dbReference type="Proteomes" id="UP000199208"/>
    </source>
</evidence>
<comment type="subcellular location">
    <subcellularLocation>
        <location evidence="3">Cytoplasm</location>
    </subcellularLocation>
</comment>
<dbReference type="GO" id="GO:0000028">
    <property type="term" value="P:ribosomal small subunit assembly"/>
    <property type="evidence" value="ECO:0007669"/>
    <property type="project" value="TreeGrafter"/>
</dbReference>
<dbReference type="InterPro" id="IPR036847">
    <property type="entry name" value="RimP_C_sf"/>
</dbReference>
<sequence length="162" mass="18272">MKKRRVVDVVRDLAEPICAQAEVELIDVEFVKEGPFRYLRLTIDKEEGVSLDDCSEVSRALNSKLDKVDPIEEQYFLEVTSPGVERELKRPEDFERNIGKLVQAKLYTPLDGLKLIKGTLKSYSDGLLTIEMGARLVELSKEKISSIRLVGKFDGLDEIGGE</sequence>
<dbReference type="CDD" id="cd01734">
    <property type="entry name" value="YlxS_C"/>
    <property type="match status" value="1"/>
</dbReference>
<comment type="similarity">
    <text evidence="3">Belongs to the RimP family.</text>
</comment>